<dbReference type="EMBL" id="MU858411">
    <property type="protein sequence ID" value="KAK4206447.1"/>
    <property type="molecule type" value="Genomic_DNA"/>
</dbReference>
<dbReference type="InterPro" id="IPR044066">
    <property type="entry name" value="TRIAD_supradom"/>
</dbReference>
<dbReference type="InterPro" id="IPR002867">
    <property type="entry name" value="IBR_dom"/>
</dbReference>
<dbReference type="AlphaFoldDB" id="A0AAN6XXP5"/>
<keyword evidence="4" id="KW-0479">Metal-binding</keyword>
<keyword evidence="3" id="KW-0808">Transferase</keyword>
<evidence type="ECO:0000259" key="10">
    <source>
        <dbReference type="PROSITE" id="PS51873"/>
    </source>
</evidence>
<dbReference type="Pfam" id="PF22191">
    <property type="entry name" value="IBR_1"/>
    <property type="match status" value="1"/>
</dbReference>
<dbReference type="EC" id="2.3.2.31" evidence="2"/>
<keyword evidence="8" id="KW-0862">Zinc</keyword>
<dbReference type="Pfam" id="PF01485">
    <property type="entry name" value="IBR"/>
    <property type="match status" value="1"/>
</dbReference>
<comment type="caution">
    <text evidence="11">The sequence shown here is derived from an EMBL/GenBank/DDBJ whole genome shotgun (WGS) entry which is preliminary data.</text>
</comment>
<feature type="domain" description="RING-type" evidence="10">
    <location>
        <begin position="513"/>
        <end position="732"/>
    </location>
</feature>
<protein>
    <recommendedName>
        <fullName evidence="2">RBR-type E3 ubiquitin transferase</fullName>
        <ecNumber evidence="2">2.3.2.31</ecNumber>
    </recommendedName>
</protein>
<reference evidence="11" key="1">
    <citation type="journal article" date="2023" name="Mol. Phylogenet. Evol.">
        <title>Genome-scale phylogeny and comparative genomics of the fungal order Sordariales.</title>
        <authorList>
            <person name="Hensen N."/>
            <person name="Bonometti L."/>
            <person name="Westerberg I."/>
            <person name="Brannstrom I.O."/>
            <person name="Guillou S."/>
            <person name="Cros-Aarteil S."/>
            <person name="Calhoun S."/>
            <person name="Haridas S."/>
            <person name="Kuo A."/>
            <person name="Mondo S."/>
            <person name="Pangilinan J."/>
            <person name="Riley R."/>
            <person name="LaButti K."/>
            <person name="Andreopoulos B."/>
            <person name="Lipzen A."/>
            <person name="Chen C."/>
            <person name="Yan M."/>
            <person name="Daum C."/>
            <person name="Ng V."/>
            <person name="Clum A."/>
            <person name="Steindorff A."/>
            <person name="Ohm R.A."/>
            <person name="Martin F."/>
            <person name="Silar P."/>
            <person name="Natvig D.O."/>
            <person name="Lalanne C."/>
            <person name="Gautier V."/>
            <person name="Ament-Velasquez S.L."/>
            <person name="Kruys A."/>
            <person name="Hutchinson M.I."/>
            <person name="Powell A.J."/>
            <person name="Barry K."/>
            <person name="Miller A.N."/>
            <person name="Grigoriev I.V."/>
            <person name="Debuchy R."/>
            <person name="Gladieux P."/>
            <person name="Hiltunen Thoren M."/>
            <person name="Johannesson H."/>
        </authorList>
    </citation>
    <scope>NUCLEOTIDE SEQUENCE</scope>
    <source>
        <strain evidence="11">PSN293</strain>
    </source>
</reference>
<dbReference type="Gene3D" id="1.20.120.1750">
    <property type="match status" value="1"/>
</dbReference>
<dbReference type="GO" id="GO:0061630">
    <property type="term" value="F:ubiquitin protein ligase activity"/>
    <property type="evidence" value="ECO:0007669"/>
    <property type="project" value="UniProtKB-EC"/>
</dbReference>
<keyword evidence="5" id="KW-0677">Repeat</keyword>
<dbReference type="Gene3D" id="3.30.40.10">
    <property type="entry name" value="Zinc/RING finger domain, C3HC4 (zinc finger)"/>
    <property type="match status" value="1"/>
</dbReference>
<dbReference type="InterPro" id="IPR031127">
    <property type="entry name" value="E3_UB_ligase_RBR"/>
</dbReference>
<accession>A0AAN6XXP5</accession>
<dbReference type="SMART" id="SM00647">
    <property type="entry name" value="IBR"/>
    <property type="match status" value="2"/>
</dbReference>
<evidence type="ECO:0000256" key="9">
    <source>
        <dbReference type="SAM" id="Coils"/>
    </source>
</evidence>
<gene>
    <name evidence="11" type="ORF">QBC37DRAFT_126195</name>
</gene>
<organism evidence="11 12">
    <name type="scientific">Rhypophila decipiens</name>
    <dbReference type="NCBI Taxonomy" id="261697"/>
    <lineage>
        <taxon>Eukaryota</taxon>
        <taxon>Fungi</taxon>
        <taxon>Dikarya</taxon>
        <taxon>Ascomycota</taxon>
        <taxon>Pezizomycotina</taxon>
        <taxon>Sordariomycetes</taxon>
        <taxon>Sordariomycetidae</taxon>
        <taxon>Sordariales</taxon>
        <taxon>Naviculisporaceae</taxon>
        <taxon>Rhypophila</taxon>
    </lineage>
</organism>
<dbReference type="GO" id="GO:0008270">
    <property type="term" value="F:zinc ion binding"/>
    <property type="evidence" value="ECO:0007669"/>
    <property type="project" value="UniProtKB-KW"/>
</dbReference>
<keyword evidence="9" id="KW-0175">Coiled coil</keyword>
<dbReference type="GO" id="GO:0016567">
    <property type="term" value="P:protein ubiquitination"/>
    <property type="evidence" value="ECO:0007669"/>
    <property type="project" value="InterPro"/>
</dbReference>
<evidence type="ECO:0000256" key="5">
    <source>
        <dbReference type="ARBA" id="ARBA00022737"/>
    </source>
</evidence>
<sequence length="767" mass="86838">MATNAKARRSFGLFRRKKDGTTVSTTPVEPDPLAGLAGQQLAQQNPIDWIDDEHNEDEQRAIMASLQAALEEQRDASIASLRDKDDHIRRILETVSQLSTQNAQLQETVATASRLEKENTELREHLTEYQLSLARTVETQAQAQNELAALRDSNMNPDHEFGKGRPKEMGDLYRQIEQLKTSLRREESRVQYWKSHATALEEGKEALRTSHQAEIQRLRTNSPWAALTPRQIIVKKILHDEHQRSGANPTKNEKVKRTKFEDLTTDLLDAELSPEQAISYYHEADPSDFFVKTCHMCGLLKLGSCSGGDHPSSGEFAPASGTHEYGSCVLVCRECYLQGIIRQLQEGNWMADLHESSWLRCPAPSCPTPRLNVPSSTEFRDLILALGDEEVGPRMSLFDHIVRLRSSLAELWAYPYSDETTIGVVFSLHESLIKEGLMFSIQDPDVLPSKQLFSDPNDLEMIEVEVDSTLFSIPLFVSLFRKDAAQATQECLYCAEEFPESQSTSWRGWATAYPQFCGEWVWKRSDFPNKLGLACSHEIDFCTGCLDRHIKAKLDDDGKAGCEKIACPGADCRRPLDYEEIRLYAKDETFATYDQYLNLNALSQFPNFRWCLKAGCHNGQLYELQDGTDVPEGGPLIQCGECDFQMCYTHSVPWHKGQNCKQYTSDRMDPNSDLSRAWIDSNTKKCPSCKTSINKGNACFHMTCNCRFEFCWICLADWKLIHPSSGPYNQNAHKEGCYFRTSDVEPTQLAGTTLDAALERRRNRTGT</sequence>
<evidence type="ECO:0000256" key="4">
    <source>
        <dbReference type="ARBA" id="ARBA00022723"/>
    </source>
</evidence>
<evidence type="ECO:0000313" key="11">
    <source>
        <dbReference type="EMBL" id="KAK4206447.1"/>
    </source>
</evidence>
<evidence type="ECO:0000256" key="2">
    <source>
        <dbReference type="ARBA" id="ARBA00012251"/>
    </source>
</evidence>
<dbReference type="PROSITE" id="PS51873">
    <property type="entry name" value="TRIAD"/>
    <property type="match status" value="1"/>
</dbReference>
<reference evidence="11" key="2">
    <citation type="submission" date="2023-05" db="EMBL/GenBank/DDBJ databases">
        <authorList>
            <consortium name="Lawrence Berkeley National Laboratory"/>
            <person name="Steindorff A."/>
            <person name="Hensen N."/>
            <person name="Bonometti L."/>
            <person name="Westerberg I."/>
            <person name="Brannstrom I.O."/>
            <person name="Guillou S."/>
            <person name="Cros-Aarteil S."/>
            <person name="Calhoun S."/>
            <person name="Haridas S."/>
            <person name="Kuo A."/>
            <person name="Mondo S."/>
            <person name="Pangilinan J."/>
            <person name="Riley R."/>
            <person name="Labutti K."/>
            <person name="Andreopoulos B."/>
            <person name="Lipzen A."/>
            <person name="Chen C."/>
            <person name="Yanf M."/>
            <person name="Daum C."/>
            <person name="Ng V."/>
            <person name="Clum A."/>
            <person name="Ohm R."/>
            <person name="Martin F."/>
            <person name="Silar P."/>
            <person name="Natvig D."/>
            <person name="Lalanne C."/>
            <person name="Gautier V."/>
            <person name="Ament-Velasquez S.L."/>
            <person name="Kruys A."/>
            <person name="Hutchinson M.I."/>
            <person name="Powell A.J."/>
            <person name="Barry K."/>
            <person name="Miller A.N."/>
            <person name="Grigoriev I.V."/>
            <person name="Debuchy R."/>
            <person name="Gladieux P."/>
            <person name="Thoren M.H."/>
            <person name="Johannesson H."/>
        </authorList>
    </citation>
    <scope>NUCLEOTIDE SEQUENCE</scope>
    <source>
        <strain evidence="11">PSN293</strain>
    </source>
</reference>
<evidence type="ECO:0000256" key="6">
    <source>
        <dbReference type="ARBA" id="ARBA00022771"/>
    </source>
</evidence>
<keyword evidence="12" id="KW-1185">Reference proteome</keyword>
<evidence type="ECO:0000313" key="12">
    <source>
        <dbReference type="Proteomes" id="UP001301769"/>
    </source>
</evidence>
<dbReference type="CDD" id="cd20335">
    <property type="entry name" value="BRcat_RBR"/>
    <property type="match status" value="1"/>
</dbReference>
<evidence type="ECO:0000256" key="8">
    <source>
        <dbReference type="ARBA" id="ARBA00022833"/>
    </source>
</evidence>
<name>A0AAN6XXP5_9PEZI</name>
<dbReference type="PANTHER" id="PTHR11685">
    <property type="entry name" value="RBR FAMILY RING FINGER AND IBR DOMAIN-CONTAINING"/>
    <property type="match status" value="1"/>
</dbReference>
<dbReference type="InterPro" id="IPR013083">
    <property type="entry name" value="Znf_RING/FYVE/PHD"/>
</dbReference>
<evidence type="ECO:0000256" key="3">
    <source>
        <dbReference type="ARBA" id="ARBA00022679"/>
    </source>
</evidence>
<dbReference type="SUPFAM" id="SSF57850">
    <property type="entry name" value="RING/U-box"/>
    <property type="match status" value="3"/>
</dbReference>
<proteinExistence type="predicted"/>
<evidence type="ECO:0000256" key="1">
    <source>
        <dbReference type="ARBA" id="ARBA00001798"/>
    </source>
</evidence>
<evidence type="ECO:0000256" key="7">
    <source>
        <dbReference type="ARBA" id="ARBA00022786"/>
    </source>
</evidence>
<keyword evidence="6" id="KW-0863">Zinc-finger</keyword>
<keyword evidence="7" id="KW-0833">Ubl conjugation pathway</keyword>
<comment type="catalytic activity">
    <reaction evidence="1">
        <text>[E2 ubiquitin-conjugating enzyme]-S-ubiquitinyl-L-cysteine + [acceptor protein]-L-lysine = [E2 ubiquitin-conjugating enzyme]-L-cysteine + [acceptor protein]-N(6)-ubiquitinyl-L-lysine.</text>
        <dbReference type="EC" id="2.3.2.31"/>
    </reaction>
</comment>
<feature type="coiled-coil region" evidence="9">
    <location>
        <begin position="88"/>
        <end position="189"/>
    </location>
</feature>
<dbReference type="Proteomes" id="UP001301769">
    <property type="component" value="Unassembled WGS sequence"/>
</dbReference>